<dbReference type="SUPFAM" id="SSF53254">
    <property type="entry name" value="Phosphoglycerate mutase-like"/>
    <property type="match status" value="1"/>
</dbReference>
<evidence type="ECO:0000313" key="1">
    <source>
        <dbReference type="EMBL" id="KWU03854.1"/>
    </source>
</evidence>
<dbReference type="Pfam" id="PF00300">
    <property type="entry name" value="His_Phos_1"/>
    <property type="match status" value="1"/>
</dbReference>
<dbReference type="InterPro" id="IPR029033">
    <property type="entry name" value="His_PPase_superfam"/>
</dbReference>
<dbReference type="Proteomes" id="UP000067598">
    <property type="component" value="Unassembled WGS sequence"/>
</dbReference>
<dbReference type="PANTHER" id="PTHR48100">
    <property type="entry name" value="BROAD-SPECIFICITY PHOSPHATASE YOR283W-RELATED"/>
    <property type="match status" value="1"/>
</dbReference>
<organism evidence="1 2">
    <name type="scientific">Lactobacillus crispatus</name>
    <dbReference type="NCBI Taxonomy" id="47770"/>
    <lineage>
        <taxon>Bacteria</taxon>
        <taxon>Bacillati</taxon>
        <taxon>Bacillota</taxon>
        <taxon>Bacilli</taxon>
        <taxon>Lactobacillales</taxon>
        <taxon>Lactobacillaceae</taxon>
        <taxon>Lactobacillus</taxon>
    </lineage>
</organism>
<dbReference type="GO" id="GO:0016791">
    <property type="term" value="F:phosphatase activity"/>
    <property type="evidence" value="ECO:0007669"/>
    <property type="project" value="TreeGrafter"/>
</dbReference>
<evidence type="ECO:0000313" key="2">
    <source>
        <dbReference type="Proteomes" id="UP000067598"/>
    </source>
</evidence>
<dbReference type="RefSeq" id="WP_060462049.1">
    <property type="nucleotide sequence ID" value="NZ_AP025162.1"/>
</dbReference>
<dbReference type="GO" id="GO:0005737">
    <property type="term" value="C:cytoplasm"/>
    <property type="evidence" value="ECO:0007669"/>
    <property type="project" value="TreeGrafter"/>
</dbReference>
<dbReference type="InterPro" id="IPR050275">
    <property type="entry name" value="PGM_Phosphatase"/>
</dbReference>
<dbReference type="SMART" id="SM00855">
    <property type="entry name" value="PGAM"/>
    <property type="match status" value="1"/>
</dbReference>
<dbReference type="CDD" id="cd07067">
    <property type="entry name" value="HP_PGM_like"/>
    <property type="match status" value="1"/>
</dbReference>
<proteinExistence type="predicted"/>
<protein>
    <submittedName>
        <fullName evidence="1">Phosphoglycerate mutase</fullName>
    </submittedName>
</protein>
<gene>
    <name evidence="1" type="ORF">AEL95_05250</name>
</gene>
<dbReference type="InterPro" id="IPR013078">
    <property type="entry name" value="His_Pase_superF_clade-1"/>
</dbReference>
<dbReference type="Gene3D" id="3.40.50.1240">
    <property type="entry name" value="Phosphoglycerate mutase-like"/>
    <property type="match status" value="1"/>
</dbReference>
<dbReference type="EMBL" id="LJGP01000017">
    <property type="protein sequence ID" value="KWU03854.1"/>
    <property type="molecule type" value="Genomic_DNA"/>
</dbReference>
<sequence length="186" mass="21906">MTTVYFVRHAQPDLSVHDDLIRPLTEKGLQDRKKVTDYFRDKHIDQAFSSPFKRAIDTIQPVIDEKKLTLSSISDFRERKIGDEWISNFHEYCERQWEDFDYKLRNGESLKETQKRNVAALKLVLSKYQDQTMIIGGHGTAIGSVINYYDPSFKYEAFAMIQPKNPFIVKMNFDGEKYLEYKVVTF</sequence>
<dbReference type="PATRIC" id="fig|47770.28.peg.443"/>
<name>A0A109DEC2_9LACO</name>
<dbReference type="AlphaFoldDB" id="A0A109DEC2"/>
<dbReference type="PANTHER" id="PTHR48100:SF59">
    <property type="entry name" value="ADENOSYLCOBALAMIN_ALPHA-RIBAZOLE PHOSPHATASE"/>
    <property type="match status" value="1"/>
</dbReference>
<reference evidence="1 2" key="1">
    <citation type="journal article" date="2016" name="Microbiology (Mosc.)">
        <title>Comparison of Lactobacillus crispatus isolates from Lactobacillus-dominated vaginal microbiomes with isolates from microbiomes containing bacterial vaginosis-associated bacteria.</title>
        <authorList>
            <person name="Abdelmaksoud A.A."/>
            <person name="Koparde V.N."/>
            <person name="Sheth N.U."/>
            <person name="Serrano M.G."/>
            <person name="Glascock A.L."/>
            <person name="Fettweis J.M."/>
            <person name="Strauss Iii J.F."/>
            <person name="Buck G.A."/>
            <person name="Jefferson K.K."/>
        </authorList>
    </citation>
    <scope>NUCLEOTIDE SEQUENCE [LARGE SCALE GENOMIC DNA]</scope>
    <source>
        <strain evidence="1 2">VMC3</strain>
    </source>
</reference>
<comment type="caution">
    <text evidence="1">The sequence shown here is derived from an EMBL/GenBank/DDBJ whole genome shotgun (WGS) entry which is preliminary data.</text>
</comment>
<accession>A0A109DEC2</accession>